<dbReference type="EMBL" id="JARYMX010000006">
    <property type="protein sequence ID" value="KAJ9545793.1"/>
    <property type="molecule type" value="Genomic_DNA"/>
</dbReference>
<accession>A0AA38SVS1</accession>
<dbReference type="Proteomes" id="UP001172457">
    <property type="component" value="Chromosome 6"/>
</dbReference>
<gene>
    <name evidence="2" type="ORF">OSB04_025500</name>
</gene>
<feature type="region of interest" description="Disordered" evidence="1">
    <location>
        <begin position="1"/>
        <end position="25"/>
    </location>
</feature>
<proteinExistence type="predicted"/>
<dbReference type="AlphaFoldDB" id="A0AA38SVS1"/>
<evidence type="ECO:0000256" key="1">
    <source>
        <dbReference type="SAM" id="MobiDB-lite"/>
    </source>
</evidence>
<name>A0AA38SVS1_9ASTR</name>
<keyword evidence="3" id="KW-1185">Reference proteome</keyword>
<comment type="caution">
    <text evidence="2">The sequence shown here is derived from an EMBL/GenBank/DDBJ whole genome shotgun (WGS) entry which is preliminary data.</text>
</comment>
<sequence length="103" mass="11769">MWEVSTQSCAEPEPESESESEPKPEAFGYESSVIYFKVALMGSMTDDINPWTHNICFLELYVLRIQTAPLCTGATVIWGRLGDYFRFFVKAKGHEKPQDWPCV</sequence>
<evidence type="ECO:0000313" key="3">
    <source>
        <dbReference type="Proteomes" id="UP001172457"/>
    </source>
</evidence>
<reference evidence="2" key="1">
    <citation type="submission" date="2023-03" db="EMBL/GenBank/DDBJ databases">
        <title>Chromosome-scale reference genome and RAD-based genetic map of yellow starthistle (Centaurea solstitialis) reveal putative structural variation and QTLs associated with invader traits.</title>
        <authorList>
            <person name="Reatini B."/>
            <person name="Cang F.A."/>
            <person name="Jiang Q."/>
            <person name="Mckibben M.T.W."/>
            <person name="Barker M.S."/>
            <person name="Rieseberg L.H."/>
            <person name="Dlugosch K.M."/>
        </authorList>
    </citation>
    <scope>NUCLEOTIDE SEQUENCE</scope>
    <source>
        <strain evidence="2">CAN-66</strain>
        <tissue evidence="2">Leaf</tissue>
    </source>
</reference>
<protein>
    <submittedName>
        <fullName evidence="2">Uncharacterized protein</fullName>
    </submittedName>
</protein>
<evidence type="ECO:0000313" key="2">
    <source>
        <dbReference type="EMBL" id="KAJ9545793.1"/>
    </source>
</evidence>
<organism evidence="2 3">
    <name type="scientific">Centaurea solstitialis</name>
    <name type="common">yellow star-thistle</name>
    <dbReference type="NCBI Taxonomy" id="347529"/>
    <lineage>
        <taxon>Eukaryota</taxon>
        <taxon>Viridiplantae</taxon>
        <taxon>Streptophyta</taxon>
        <taxon>Embryophyta</taxon>
        <taxon>Tracheophyta</taxon>
        <taxon>Spermatophyta</taxon>
        <taxon>Magnoliopsida</taxon>
        <taxon>eudicotyledons</taxon>
        <taxon>Gunneridae</taxon>
        <taxon>Pentapetalae</taxon>
        <taxon>asterids</taxon>
        <taxon>campanulids</taxon>
        <taxon>Asterales</taxon>
        <taxon>Asteraceae</taxon>
        <taxon>Carduoideae</taxon>
        <taxon>Cardueae</taxon>
        <taxon>Centaureinae</taxon>
        <taxon>Centaurea</taxon>
    </lineage>
</organism>
<feature type="non-terminal residue" evidence="2">
    <location>
        <position position="103"/>
    </location>
</feature>